<dbReference type="AlphaFoldDB" id="A0AAP0IA52"/>
<protein>
    <submittedName>
        <fullName evidence="1">Uncharacterized protein</fullName>
    </submittedName>
</protein>
<organism evidence="1 2">
    <name type="scientific">Stephania cephalantha</name>
    <dbReference type="NCBI Taxonomy" id="152367"/>
    <lineage>
        <taxon>Eukaryota</taxon>
        <taxon>Viridiplantae</taxon>
        <taxon>Streptophyta</taxon>
        <taxon>Embryophyta</taxon>
        <taxon>Tracheophyta</taxon>
        <taxon>Spermatophyta</taxon>
        <taxon>Magnoliopsida</taxon>
        <taxon>Ranunculales</taxon>
        <taxon>Menispermaceae</taxon>
        <taxon>Menispermoideae</taxon>
        <taxon>Cissampelideae</taxon>
        <taxon>Stephania</taxon>
    </lineage>
</organism>
<keyword evidence="2" id="KW-1185">Reference proteome</keyword>
<evidence type="ECO:0000313" key="2">
    <source>
        <dbReference type="Proteomes" id="UP001419268"/>
    </source>
</evidence>
<comment type="caution">
    <text evidence="1">The sequence shown here is derived from an EMBL/GenBank/DDBJ whole genome shotgun (WGS) entry which is preliminary data.</text>
</comment>
<accession>A0AAP0IA52</accession>
<name>A0AAP0IA52_9MAGN</name>
<evidence type="ECO:0000313" key="1">
    <source>
        <dbReference type="EMBL" id="KAK9111604.1"/>
    </source>
</evidence>
<reference evidence="1 2" key="1">
    <citation type="submission" date="2024-01" db="EMBL/GenBank/DDBJ databases">
        <title>Genome assemblies of Stephania.</title>
        <authorList>
            <person name="Yang L."/>
        </authorList>
    </citation>
    <scope>NUCLEOTIDE SEQUENCE [LARGE SCALE GENOMIC DNA]</scope>
    <source>
        <strain evidence="1">JXDWG</strain>
        <tissue evidence="1">Leaf</tissue>
    </source>
</reference>
<dbReference type="EMBL" id="JBBNAG010000008">
    <property type="protein sequence ID" value="KAK9111604.1"/>
    <property type="molecule type" value="Genomic_DNA"/>
</dbReference>
<proteinExistence type="predicted"/>
<dbReference type="Proteomes" id="UP001419268">
    <property type="component" value="Unassembled WGS sequence"/>
</dbReference>
<gene>
    <name evidence="1" type="ORF">Scep_019123</name>
</gene>
<sequence>MAKSRVLHSRARSVDVLPGSLAISDIQGRIIAAKALKPGEGESSQAATANEPHSMWSAMHPKTLMQLFSYHPNLTLELGFSVMSNREFVTHLVTIAPRAFGRHVQQMHWNISSTSARTHWHNVGYDSPIISQKFRPLVTDTLENTGSTDILGQATPRIQRLCRLIRRSNGILVKAEARQGLQGAIKEMIADRLTVVISIFIAVGKISRRVSLVRYPSQVSWRSK</sequence>